<keyword evidence="3" id="KW-0378">Hydrolase</keyword>
<evidence type="ECO:0000256" key="4">
    <source>
        <dbReference type="ARBA" id="ARBA00023145"/>
    </source>
</evidence>
<comment type="similarity">
    <text evidence="1">Belongs to the gamma-glutamyltransferase family.</text>
</comment>
<evidence type="ECO:0000256" key="1">
    <source>
        <dbReference type="ARBA" id="ARBA00009381"/>
    </source>
</evidence>
<gene>
    <name evidence="5" type="ORF">GP644_13130</name>
</gene>
<keyword evidence="4" id="KW-0865">Zymogen</keyword>
<keyword evidence="2 5" id="KW-0808">Transferase</keyword>
<dbReference type="RefSeq" id="WP_158979963.1">
    <property type="nucleotide sequence ID" value="NZ_WSFO01000007.1"/>
</dbReference>
<evidence type="ECO:0000313" key="5">
    <source>
        <dbReference type="EMBL" id="KAE9629353.1"/>
    </source>
</evidence>
<dbReference type="Proteomes" id="UP000441586">
    <property type="component" value="Unassembled WGS sequence"/>
</dbReference>
<dbReference type="EMBL" id="WSFO01000007">
    <property type="protein sequence ID" value="KAE9629353.1"/>
    <property type="molecule type" value="Genomic_DNA"/>
</dbReference>
<dbReference type="InterPro" id="IPR043137">
    <property type="entry name" value="GGT_ssub_C"/>
</dbReference>
<evidence type="ECO:0000313" key="6">
    <source>
        <dbReference type="Proteomes" id="UP000441586"/>
    </source>
</evidence>
<dbReference type="PANTHER" id="PTHR43199:SF1">
    <property type="entry name" value="GLUTATHIONE HYDROLASE PROENZYME"/>
    <property type="match status" value="1"/>
</dbReference>
<sequence>MRSSLSRSQTTTKTVIETEYGVVAAQHSLAAEVGAQVLAAGGNAVDAAVATSFAIGVLEPWMSGPAGGGALMLWRAEDGKAKALNYGMRSPAALDPANYPLSGAGQAGDLFPWEHVVDDRNLQGATSIAVPGVVDGMGKMHARYGTVPWAELLTPAIEFAQEGLLVDWYAALIIASTTRALAQDPDAAQLFLEDGQWPTITGWTALAEKRLDQSVQAASLQQLADKGARDLYEGDLGEAMVKDVQAKGGCLSMQDMRSYHAHFADALTFAYRESQFHALPGLTAGPTFRHALGVMEQANMPGAVPGAGAFTAYAAGLKSAYADRQAHMGHDGEAPGAEGCTTHFSVVDRDGNMVTQTQTLLSIFGSRVVSPSTGFVMNNGIMWFDPVQGRPNSLAGGKPCLMNVCPVIGEKDDTRFAFGASGGRKIVSAVAQLSSFATDFDMDLAAAFHQARIDVSGGERIMADESLPPDVISALTAEHPVTTTRRTVFPYAFACPAGVMRRKGMNSGCTEIMSPWGDAIHEQEVAQ</sequence>
<dbReference type="GO" id="GO:0016740">
    <property type="term" value="F:transferase activity"/>
    <property type="evidence" value="ECO:0007669"/>
    <property type="project" value="UniProtKB-KW"/>
</dbReference>
<protein>
    <submittedName>
        <fullName evidence="5">Gamma-glutamyltransferase</fullName>
    </submittedName>
</protein>
<organism evidence="5 6">
    <name type="scientific">Parasedimentitalea maritima</name>
    <dbReference type="NCBI Taxonomy" id="2578117"/>
    <lineage>
        <taxon>Bacteria</taxon>
        <taxon>Pseudomonadati</taxon>
        <taxon>Pseudomonadota</taxon>
        <taxon>Alphaproteobacteria</taxon>
        <taxon>Rhodobacterales</taxon>
        <taxon>Paracoccaceae</taxon>
        <taxon>Parasedimentitalea</taxon>
    </lineage>
</organism>
<evidence type="ECO:0000256" key="2">
    <source>
        <dbReference type="ARBA" id="ARBA00022679"/>
    </source>
</evidence>
<name>A0A6A4RJ90_9RHOB</name>
<dbReference type="Gene3D" id="3.60.20.40">
    <property type="match status" value="1"/>
</dbReference>
<accession>A0A6A4RJ90</accession>
<dbReference type="InterPro" id="IPR051792">
    <property type="entry name" value="GGT_bact"/>
</dbReference>
<proteinExistence type="inferred from homology"/>
<dbReference type="SUPFAM" id="SSF56235">
    <property type="entry name" value="N-terminal nucleophile aminohydrolases (Ntn hydrolases)"/>
    <property type="match status" value="1"/>
</dbReference>
<dbReference type="PRINTS" id="PR01210">
    <property type="entry name" value="GGTRANSPTASE"/>
</dbReference>
<dbReference type="GO" id="GO:0016787">
    <property type="term" value="F:hydrolase activity"/>
    <property type="evidence" value="ECO:0007669"/>
    <property type="project" value="UniProtKB-KW"/>
</dbReference>
<comment type="caution">
    <text evidence="5">The sequence shown here is derived from an EMBL/GenBank/DDBJ whole genome shotgun (WGS) entry which is preliminary data.</text>
</comment>
<dbReference type="Pfam" id="PF01019">
    <property type="entry name" value="G_glu_transpept"/>
    <property type="match status" value="2"/>
</dbReference>
<evidence type="ECO:0000256" key="3">
    <source>
        <dbReference type="ARBA" id="ARBA00022801"/>
    </source>
</evidence>
<reference evidence="5 6" key="1">
    <citation type="submission" date="2019-12" db="EMBL/GenBank/DDBJ databases">
        <authorList>
            <person name="Zhang Y.-J."/>
        </authorList>
    </citation>
    <scope>NUCLEOTIDE SEQUENCE [LARGE SCALE GENOMIC DNA]</scope>
    <source>
        <strain evidence="5 6">H18S-6</strain>
    </source>
</reference>
<dbReference type="InterPro" id="IPR029055">
    <property type="entry name" value="Ntn_hydrolases_N"/>
</dbReference>
<dbReference type="AlphaFoldDB" id="A0A6A4RJ90"/>
<dbReference type="PANTHER" id="PTHR43199">
    <property type="entry name" value="GLUTATHIONE HYDROLASE"/>
    <property type="match status" value="1"/>
</dbReference>